<accession>A0A0B5HAC2</accession>
<dbReference type="EMBL" id="KP280062">
    <property type="protein sequence ID" value="AJF40659.1"/>
    <property type="molecule type" value="Genomic_DNA"/>
</dbReference>
<evidence type="ECO:0000313" key="1">
    <source>
        <dbReference type="EMBL" id="AJF40659.1"/>
    </source>
</evidence>
<dbReference type="RefSeq" id="YP_009198519.1">
    <property type="nucleotide sequence ID" value="NC_028799.1"/>
</dbReference>
<dbReference type="KEGG" id="vg:26625708"/>
<dbReference type="GeneID" id="26625708"/>
<organism evidence="1 2">
    <name type="scientific">Vibrio phage phi 1</name>
    <dbReference type="NCBI Taxonomy" id="1589297"/>
    <lineage>
        <taxon>Viruses</taxon>
        <taxon>Duplodnaviria</taxon>
        <taxon>Heunggongvirae</taxon>
        <taxon>Uroviricota</taxon>
        <taxon>Caudoviricetes</taxon>
        <taxon>Schitoviridae</taxon>
        <taxon>Pacinivirus</taxon>
        <taxon>Pacinivirus phi1</taxon>
    </lineage>
</organism>
<gene>
    <name evidence="1" type="ORF">SBVP1_0001</name>
</gene>
<protein>
    <submittedName>
        <fullName evidence="1">Uncharacterized protein</fullName>
    </submittedName>
</protein>
<dbReference type="Proteomes" id="UP000031803">
    <property type="component" value="Segment"/>
</dbReference>
<keyword evidence="2" id="KW-1185">Reference proteome</keyword>
<name>A0A0B5HAC2_9CAUD</name>
<proteinExistence type="predicted"/>
<evidence type="ECO:0000313" key="2">
    <source>
        <dbReference type="Proteomes" id="UP000031803"/>
    </source>
</evidence>
<sequence length="68" mass="8428">MQLLHNYHHTEYPDTRVLRVGFDDFAYVVNVRSVNKPNEHMCLQRRPLYGELKHYTQIPNRHFKWRNF</sequence>
<reference evidence="1 2" key="1">
    <citation type="submission" date="2014-12" db="EMBL/GenBank/DDBJ databases">
        <title>Complete genome sequences of three Vibrio cholerae specific bacteriophages.</title>
        <authorList>
            <person name="Bhandare S.G."/>
            <person name="Warry A."/>
            <person name="Emes R.D."/>
            <person name="Hooton S.P.T."/>
            <person name="Barrow P.A."/>
            <person name="Atterbury R.J."/>
        </authorList>
    </citation>
    <scope>NUCLEOTIDE SEQUENCE [LARGE SCALE GENOMIC DNA]</scope>
</reference>